<feature type="signal peptide" evidence="2">
    <location>
        <begin position="1"/>
        <end position="17"/>
    </location>
</feature>
<feature type="chain" id="PRO_5042903257" evidence="2">
    <location>
        <begin position="18"/>
        <end position="234"/>
    </location>
</feature>
<dbReference type="AlphaFoldDB" id="A0AAN8WZW3"/>
<organism evidence="3 4">
    <name type="scientific">Halocaridina rubra</name>
    <name type="common">Hawaiian red shrimp</name>
    <dbReference type="NCBI Taxonomy" id="373956"/>
    <lineage>
        <taxon>Eukaryota</taxon>
        <taxon>Metazoa</taxon>
        <taxon>Ecdysozoa</taxon>
        <taxon>Arthropoda</taxon>
        <taxon>Crustacea</taxon>
        <taxon>Multicrustacea</taxon>
        <taxon>Malacostraca</taxon>
        <taxon>Eumalacostraca</taxon>
        <taxon>Eucarida</taxon>
        <taxon>Decapoda</taxon>
        <taxon>Pleocyemata</taxon>
        <taxon>Caridea</taxon>
        <taxon>Atyoidea</taxon>
        <taxon>Atyidae</taxon>
        <taxon>Halocaridina</taxon>
    </lineage>
</organism>
<evidence type="ECO:0000313" key="3">
    <source>
        <dbReference type="EMBL" id="KAK7071758.1"/>
    </source>
</evidence>
<keyword evidence="2" id="KW-0732">Signal</keyword>
<feature type="region of interest" description="Disordered" evidence="1">
    <location>
        <begin position="167"/>
        <end position="207"/>
    </location>
</feature>
<dbReference type="EMBL" id="JAXCGZ010013965">
    <property type="protein sequence ID" value="KAK7071758.1"/>
    <property type="molecule type" value="Genomic_DNA"/>
</dbReference>
<dbReference type="Proteomes" id="UP001381693">
    <property type="component" value="Unassembled WGS sequence"/>
</dbReference>
<evidence type="ECO:0000256" key="1">
    <source>
        <dbReference type="SAM" id="MobiDB-lite"/>
    </source>
</evidence>
<evidence type="ECO:0000256" key="2">
    <source>
        <dbReference type="SAM" id="SignalP"/>
    </source>
</evidence>
<dbReference type="PROSITE" id="PS51257">
    <property type="entry name" value="PROKAR_LIPOPROTEIN"/>
    <property type="match status" value="1"/>
</dbReference>
<gene>
    <name evidence="3" type="ORF">SK128_024115</name>
</gene>
<comment type="caution">
    <text evidence="3">The sequence shown here is derived from an EMBL/GenBank/DDBJ whole genome shotgun (WGS) entry which is preliminary data.</text>
</comment>
<evidence type="ECO:0000313" key="4">
    <source>
        <dbReference type="Proteomes" id="UP001381693"/>
    </source>
</evidence>
<feature type="compositionally biased region" description="Polar residues" evidence="1">
    <location>
        <begin position="183"/>
        <end position="200"/>
    </location>
</feature>
<proteinExistence type="predicted"/>
<sequence>MRWVFSVMLSIFVGCQAYPVKNELASIELWPSLNETNLNDDFTEKYPIDDWINEYPWILNTSSDINFNIPPYYIPENEDIDAPTYTTTYTTTFVPLGGITLILVVLLRVRLCCVLASLGQRARTITIIRRVSANASSSDEFVNVATSPSPSPVDDPPPSYAEIGKEIPPPAYTEYNEADRDANSVTTNDTTISEEVTGNLDNGGLEASKTRLPDAAFTNVRSQFAFKRFENDDE</sequence>
<name>A0AAN8WZW3_HALRR</name>
<protein>
    <submittedName>
        <fullName evidence="3">Uncharacterized protein</fullName>
    </submittedName>
</protein>
<accession>A0AAN8WZW3</accession>
<reference evidence="3 4" key="1">
    <citation type="submission" date="2023-11" db="EMBL/GenBank/DDBJ databases">
        <title>Halocaridina rubra genome assembly.</title>
        <authorList>
            <person name="Smith C."/>
        </authorList>
    </citation>
    <scope>NUCLEOTIDE SEQUENCE [LARGE SCALE GENOMIC DNA]</scope>
    <source>
        <strain evidence="3">EP-1</strain>
        <tissue evidence="3">Whole</tissue>
    </source>
</reference>
<keyword evidence="4" id="KW-1185">Reference proteome</keyword>